<comment type="caution">
    <text evidence="3">The sequence shown here is derived from an EMBL/GenBank/DDBJ whole genome shotgun (WGS) entry which is preliminary data.</text>
</comment>
<protein>
    <submittedName>
        <fullName evidence="3">Ldh family oxidoreductase</fullName>
    </submittedName>
</protein>
<accession>A0A5Y9QSC4</accession>
<dbReference type="InterPro" id="IPR003767">
    <property type="entry name" value="Malate/L-lactate_DH-like"/>
</dbReference>
<dbReference type="Gene3D" id="1.10.1530.10">
    <property type="match status" value="1"/>
</dbReference>
<dbReference type="Gene3D" id="3.30.1370.60">
    <property type="entry name" value="Hypothetical oxidoreductase yiak, domain 2"/>
    <property type="match status" value="1"/>
</dbReference>
<keyword evidence="2" id="KW-0560">Oxidoreductase</keyword>
<proteinExistence type="inferred from homology"/>
<dbReference type="GO" id="GO:0016491">
    <property type="term" value="F:oxidoreductase activity"/>
    <property type="evidence" value="ECO:0007669"/>
    <property type="project" value="UniProtKB-KW"/>
</dbReference>
<sequence>MSTILVKENELKALAFNKLTQAGLDAQTAQQVADVLVHADITGVHSHGVIRVEHYCTRLNAGGLNPKATFSIEQISPSVAILDSDDGMGHCALIKATDHAISLARETGLGFVSVKNTSHCGALSWFIEQATSQGMVAIAMTQTDTCVAPYGGAERFLGTNPIAFGFPVKDSHSMIVDMATSAIAFGKILHAKETGKPIGHGLALDKEGHIITDPHKIENLLPFGGHKGSGIALAIDALTGVLMGANFSNHIVRMYGDYDKMRKLASLVIVIDPQMLGNPLFSSIMSTMVNELRAVKPMPGVDKVLAPNDPQIAYKEKCLKEGIPVAEGIYQYLIG</sequence>
<reference evidence="3" key="1">
    <citation type="submission" date="2018-07" db="EMBL/GenBank/DDBJ databases">
        <authorList>
            <consortium name="PulseNet: The National Subtyping Network for Foodborne Disease Surveillance"/>
            <person name="Tarr C.L."/>
            <person name="Trees E."/>
            <person name="Katz L.S."/>
            <person name="Carleton-Romer H.A."/>
            <person name="Stroika S."/>
            <person name="Kucerova Z."/>
            <person name="Roache K.F."/>
            <person name="Sabol A.L."/>
            <person name="Besser J."/>
            <person name="Gerner-Smidt P."/>
        </authorList>
    </citation>
    <scope>NUCLEOTIDE SEQUENCE</scope>
    <source>
        <strain evidence="3">PNUSAS013353</strain>
    </source>
</reference>
<evidence type="ECO:0000256" key="1">
    <source>
        <dbReference type="ARBA" id="ARBA00006056"/>
    </source>
</evidence>
<gene>
    <name evidence="3" type="ORF">CBE99_06455</name>
</gene>
<dbReference type="InterPro" id="IPR036111">
    <property type="entry name" value="Mal/L-sulfo/L-lacto_DH-like_sf"/>
</dbReference>
<dbReference type="AlphaFoldDB" id="A0A5Y9QSC4"/>
<dbReference type="SUPFAM" id="SSF89733">
    <property type="entry name" value="L-sulfolactate dehydrogenase-like"/>
    <property type="match status" value="1"/>
</dbReference>
<comment type="similarity">
    <text evidence="1">Belongs to the LDH2/MDH2 oxidoreductase family.</text>
</comment>
<dbReference type="InterPro" id="IPR043143">
    <property type="entry name" value="Mal/L-sulf/L-lact_DH-like_NADP"/>
</dbReference>
<dbReference type="PANTHER" id="PTHR11091:SF0">
    <property type="entry name" value="MALATE DEHYDROGENASE"/>
    <property type="match status" value="1"/>
</dbReference>
<evidence type="ECO:0000256" key="2">
    <source>
        <dbReference type="ARBA" id="ARBA00023002"/>
    </source>
</evidence>
<organism evidence="3">
    <name type="scientific">Salmonella enterica</name>
    <name type="common">Salmonella choleraesuis</name>
    <dbReference type="NCBI Taxonomy" id="28901"/>
    <lineage>
        <taxon>Bacteria</taxon>
        <taxon>Pseudomonadati</taxon>
        <taxon>Pseudomonadota</taxon>
        <taxon>Gammaproteobacteria</taxon>
        <taxon>Enterobacterales</taxon>
        <taxon>Enterobacteriaceae</taxon>
        <taxon>Salmonella</taxon>
    </lineage>
</organism>
<evidence type="ECO:0000313" key="3">
    <source>
        <dbReference type="EMBL" id="EBR7035845.1"/>
    </source>
</evidence>
<dbReference type="PANTHER" id="PTHR11091">
    <property type="entry name" value="OXIDOREDUCTASE-RELATED"/>
    <property type="match status" value="1"/>
</dbReference>
<dbReference type="InterPro" id="IPR043144">
    <property type="entry name" value="Mal/L-sulf/L-lact_DH-like_ah"/>
</dbReference>
<name>A0A5Y9QSC4_SALER</name>
<dbReference type="EMBL" id="AAGTDD010000002">
    <property type="protein sequence ID" value="EBR7035845.1"/>
    <property type="molecule type" value="Genomic_DNA"/>
</dbReference>
<dbReference type="Pfam" id="PF02615">
    <property type="entry name" value="Ldh_2"/>
    <property type="match status" value="1"/>
</dbReference>